<feature type="region of interest" description="Disordered" evidence="1">
    <location>
        <begin position="1"/>
        <end position="20"/>
    </location>
</feature>
<proteinExistence type="predicted"/>
<sequence length="77" mass="8657">MELTSGPGEDDPPRWSEPRAAYDRFRPGLSPYLHYFHDLRAGRNQVPAQDGHGPADGAELPGQLEQALRDLIEQSFR</sequence>
<feature type="compositionally biased region" description="Basic and acidic residues" evidence="1">
    <location>
        <begin position="11"/>
        <end position="20"/>
    </location>
</feature>
<comment type="caution">
    <text evidence="2">The sequence shown here is derived from an EMBL/GenBank/DDBJ whole genome shotgun (WGS) entry which is preliminary data.</text>
</comment>
<gene>
    <name evidence="2" type="ORF">ACFOM8_12665</name>
</gene>
<evidence type="ECO:0000256" key="1">
    <source>
        <dbReference type="SAM" id="MobiDB-lite"/>
    </source>
</evidence>
<accession>A0ABV7U5R9</accession>
<organism evidence="2 3">
    <name type="scientific">Paracoccus angustae</name>
    <dbReference type="NCBI Taxonomy" id="1671480"/>
    <lineage>
        <taxon>Bacteria</taxon>
        <taxon>Pseudomonadati</taxon>
        <taxon>Pseudomonadota</taxon>
        <taxon>Alphaproteobacteria</taxon>
        <taxon>Rhodobacterales</taxon>
        <taxon>Paracoccaceae</taxon>
        <taxon>Paracoccus</taxon>
    </lineage>
</organism>
<keyword evidence="3" id="KW-1185">Reference proteome</keyword>
<feature type="region of interest" description="Disordered" evidence="1">
    <location>
        <begin position="43"/>
        <end position="62"/>
    </location>
</feature>
<evidence type="ECO:0000313" key="2">
    <source>
        <dbReference type="EMBL" id="MFC3630296.1"/>
    </source>
</evidence>
<protein>
    <submittedName>
        <fullName evidence="2">Uncharacterized protein</fullName>
    </submittedName>
</protein>
<reference evidence="3" key="1">
    <citation type="journal article" date="2019" name="Int. J. Syst. Evol. Microbiol.">
        <title>The Global Catalogue of Microorganisms (GCM) 10K type strain sequencing project: providing services to taxonomists for standard genome sequencing and annotation.</title>
        <authorList>
            <consortium name="The Broad Institute Genomics Platform"/>
            <consortium name="The Broad Institute Genome Sequencing Center for Infectious Disease"/>
            <person name="Wu L."/>
            <person name="Ma J."/>
        </authorList>
    </citation>
    <scope>NUCLEOTIDE SEQUENCE [LARGE SCALE GENOMIC DNA]</scope>
    <source>
        <strain evidence="3">KCTC 42473</strain>
    </source>
</reference>
<dbReference type="Proteomes" id="UP001595539">
    <property type="component" value="Unassembled WGS sequence"/>
</dbReference>
<name>A0ABV7U5R9_9RHOB</name>
<evidence type="ECO:0000313" key="3">
    <source>
        <dbReference type="Proteomes" id="UP001595539"/>
    </source>
</evidence>
<dbReference type="EMBL" id="JBHRXY010000009">
    <property type="protein sequence ID" value="MFC3630296.1"/>
    <property type="molecule type" value="Genomic_DNA"/>
</dbReference>